<evidence type="ECO:0000313" key="2">
    <source>
        <dbReference type="EMBL" id="GBP17255.1"/>
    </source>
</evidence>
<organism evidence="2 3">
    <name type="scientific">Eumeta variegata</name>
    <name type="common">Bagworm moth</name>
    <name type="synonym">Eumeta japonica</name>
    <dbReference type="NCBI Taxonomy" id="151549"/>
    <lineage>
        <taxon>Eukaryota</taxon>
        <taxon>Metazoa</taxon>
        <taxon>Ecdysozoa</taxon>
        <taxon>Arthropoda</taxon>
        <taxon>Hexapoda</taxon>
        <taxon>Insecta</taxon>
        <taxon>Pterygota</taxon>
        <taxon>Neoptera</taxon>
        <taxon>Endopterygota</taxon>
        <taxon>Lepidoptera</taxon>
        <taxon>Glossata</taxon>
        <taxon>Ditrysia</taxon>
        <taxon>Tineoidea</taxon>
        <taxon>Psychidae</taxon>
        <taxon>Oiketicinae</taxon>
        <taxon>Eumeta</taxon>
    </lineage>
</organism>
<dbReference type="Proteomes" id="UP000299102">
    <property type="component" value="Unassembled WGS sequence"/>
</dbReference>
<feature type="region of interest" description="Disordered" evidence="1">
    <location>
        <begin position="1"/>
        <end position="26"/>
    </location>
</feature>
<proteinExistence type="predicted"/>
<gene>
    <name evidence="2" type="ORF">EVAR_17749_1</name>
</gene>
<accession>A0A4C1TTB8</accession>
<dbReference type="EMBL" id="BGZK01000086">
    <property type="protein sequence ID" value="GBP17255.1"/>
    <property type="molecule type" value="Genomic_DNA"/>
</dbReference>
<dbReference type="AlphaFoldDB" id="A0A4C1TTB8"/>
<reference evidence="2 3" key="1">
    <citation type="journal article" date="2019" name="Commun. Biol.">
        <title>The bagworm genome reveals a unique fibroin gene that provides high tensile strength.</title>
        <authorList>
            <person name="Kono N."/>
            <person name="Nakamura H."/>
            <person name="Ohtoshi R."/>
            <person name="Tomita M."/>
            <person name="Numata K."/>
            <person name="Arakawa K."/>
        </authorList>
    </citation>
    <scope>NUCLEOTIDE SEQUENCE [LARGE SCALE GENOMIC DNA]</scope>
</reference>
<keyword evidence="3" id="KW-1185">Reference proteome</keyword>
<comment type="caution">
    <text evidence="2">The sequence shown here is derived from an EMBL/GenBank/DDBJ whole genome shotgun (WGS) entry which is preliminary data.</text>
</comment>
<evidence type="ECO:0000256" key="1">
    <source>
        <dbReference type="SAM" id="MobiDB-lite"/>
    </source>
</evidence>
<sequence length="107" mass="12512">MTNRERRKATAGRRGKGLKSELGSRSGPDRIFDKIRSSLFVPNTITGQTILAQENREGRPRAGERPAQKRGVPCFDAFDTLWLDLNCRIMKRNEERERKKIRFYKKF</sequence>
<evidence type="ECO:0000313" key="3">
    <source>
        <dbReference type="Proteomes" id="UP000299102"/>
    </source>
</evidence>
<protein>
    <submittedName>
        <fullName evidence="2">Uncharacterized protein</fullName>
    </submittedName>
</protein>
<name>A0A4C1TTB8_EUMVA</name>
<feature type="compositionally biased region" description="Basic residues" evidence="1">
    <location>
        <begin position="1"/>
        <end position="17"/>
    </location>
</feature>